<proteinExistence type="predicted"/>
<name>A0A0V7ZG21_9CYAN</name>
<evidence type="ECO:0000313" key="1">
    <source>
        <dbReference type="EMBL" id="KST63525.1"/>
    </source>
</evidence>
<dbReference type="AlphaFoldDB" id="A0A0V7ZG21"/>
<gene>
    <name evidence="1" type="ORF">BC008_13760</name>
</gene>
<dbReference type="EMBL" id="LMTZ01000137">
    <property type="protein sequence ID" value="KST63525.1"/>
    <property type="molecule type" value="Genomic_DNA"/>
</dbReference>
<keyword evidence="2" id="KW-1185">Reference proteome</keyword>
<dbReference type="RefSeq" id="WP_036264722.1">
    <property type="nucleotide sequence ID" value="NZ_LMTZ01000137.1"/>
</dbReference>
<sequence length="81" mass="9080">MEKTTDILSIGLDRLDKEQALKAFANGAELSLFVQKEDGKIRMHDYQPTNKGGINQNMRIFAVPEADGIVEYVVTDKVLKL</sequence>
<protein>
    <submittedName>
        <fullName evidence="1">Uncharacterized protein</fullName>
    </submittedName>
</protein>
<accession>A0A0V7ZG21</accession>
<dbReference type="Proteomes" id="UP000053372">
    <property type="component" value="Unassembled WGS sequence"/>
</dbReference>
<evidence type="ECO:0000313" key="2">
    <source>
        <dbReference type="Proteomes" id="UP000053372"/>
    </source>
</evidence>
<reference evidence="1 2" key="1">
    <citation type="journal article" date="2015" name="Genome Announc.">
        <title>Draft Genome of the Euendolithic (true boring) Cyanobacterium Mastigocoleus testarum strain BC008.</title>
        <authorList>
            <person name="Guida B.S."/>
            <person name="Garcia-Pichel F."/>
        </authorList>
    </citation>
    <scope>NUCLEOTIDE SEQUENCE [LARGE SCALE GENOMIC DNA]</scope>
    <source>
        <strain evidence="1 2">BC008</strain>
    </source>
</reference>
<organism evidence="1 2">
    <name type="scientific">Mastigocoleus testarum BC008</name>
    <dbReference type="NCBI Taxonomy" id="371196"/>
    <lineage>
        <taxon>Bacteria</taxon>
        <taxon>Bacillati</taxon>
        <taxon>Cyanobacteriota</taxon>
        <taxon>Cyanophyceae</taxon>
        <taxon>Nostocales</taxon>
        <taxon>Hapalosiphonaceae</taxon>
        <taxon>Mastigocoleus</taxon>
    </lineage>
</organism>
<comment type="caution">
    <text evidence="1">The sequence shown here is derived from an EMBL/GenBank/DDBJ whole genome shotgun (WGS) entry which is preliminary data.</text>
</comment>